<evidence type="ECO:0000313" key="1">
    <source>
        <dbReference type="EMBL" id="KAF2880013.1"/>
    </source>
</evidence>
<protein>
    <submittedName>
        <fullName evidence="1">Uncharacterized protein</fullName>
    </submittedName>
</protein>
<reference evidence="1" key="1">
    <citation type="submission" date="2019-08" db="EMBL/GenBank/DDBJ databases">
        <title>The genome of the North American firefly Photinus pyralis.</title>
        <authorList>
            <consortium name="Photinus pyralis genome working group"/>
            <person name="Fallon T.R."/>
            <person name="Sander Lower S.E."/>
            <person name="Weng J.-K."/>
        </authorList>
    </citation>
    <scope>NUCLEOTIDE SEQUENCE</scope>
    <source>
        <strain evidence="1">TRF0915ILg1</strain>
        <tissue evidence="1">Whole body</tissue>
    </source>
</reference>
<evidence type="ECO:0000313" key="2">
    <source>
        <dbReference type="Proteomes" id="UP000801492"/>
    </source>
</evidence>
<dbReference type="EMBL" id="VTPC01091035">
    <property type="protein sequence ID" value="KAF2880013.1"/>
    <property type="molecule type" value="Genomic_DNA"/>
</dbReference>
<name>A0A8K0C4L1_IGNLU</name>
<accession>A0A8K0C4L1</accession>
<sequence length="91" mass="9987">MGLIGQGAVGPHILPPRLNAANFVDFLENNLLYLLTIFRTPLEETKTCGPVAQPPRKSRLKPIGLLLMGYVEDSSLQRRNPSRTGVNSTNT</sequence>
<keyword evidence="2" id="KW-1185">Reference proteome</keyword>
<gene>
    <name evidence="1" type="ORF">ILUMI_26171</name>
</gene>
<dbReference type="AlphaFoldDB" id="A0A8K0C4L1"/>
<comment type="caution">
    <text evidence="1">The sequence shown here is derived from an EMBL/GenBank/DDBJ whole genome shotgun (WGS) entry which is preliminary data.</text>
</comment>
<proteinExistence type="predicted"/>
<organism evidence="1 2">
    <name type="scientific">Ignelater luminosus</name>
    <name type="common">Cucubano</name>
    <name type="synonym">Pyrophorus luminosus</name>
    <dbReference type="NCBI Taxonomy" id="2038154"/>
    <lineage>
        <taxon>Eukaryota</taxon>
        <taxon>Metazoa</taxon>
        <taxon>Ecdysozoa</taxon>
        <taxon>Arthropoda</taxon>
        <taxon>Hexapoda</taxon>
        <taxon>Insecta</taxon>
        <taxon>Pterygota</taxon>
        <taxon>Neoptera</taxon>
        <taxon>Endopterygota</taxon>
        <taxon>Coleoptera</taxon>
        <taxon>Polyphaga</taxon>
        <taxon>Elateriformia</taxon>
        <taxon>Elateroidea</taxon>
        <taxon>Elateridae</taxon>
        <taxon>Agrypninae</taxon>
        <taxon>Pyrophorini</taxon>
        <taxon>Ignelater</taxon>
    </lineage>
</organism>
<dbReference type="Proteomes" id="UP000801492">
    <property type="component" value="Unassembled WGS sequence"/>
</dbReference>